<evidence type="ECO:0000256" key="1">
    <source>
        <dbReference type="SAM" id="Phobius"/>
    </source>
</evidence>
<keyword evidence="1" id="KW-0812">Transmembrane</keyword>
<feature type="transmembrane region" description="Helical" evidence="1">
    <location>
        <begin position="226"/>
        <end position="245"/>
    </location>
</feature>
<feature type="signal peptide" evidence="2">
    <location>
        <begin position="1"/>
        <end position="23"/>
    </location>
</feature>
<evidence type="ECO:0000313" key="4">
    <source>
        <dbReference type="Proteomes" id="UP001240150"/>
    </source>
</evidence>
<dbReference type="Pfam" id="PF13795">
    <property type="entry name" value="HupE_UreJ_2"/>
    <property type="match status" value="1"/>
</dbReference>
<feature type="transmembrane region" description="Helical" evidence="1">
    <location>
        <begin position="265"/>
        <end position="285"/>
    </location>
</feature>
<reference evidence="3 4" key="1">
    <citation type="submission" date="2023-06" db="EMBL/GenBank/DDBJ databases">
        <authorList>
            <person name="Yushchuk O."/>
            <person name="Binda E."/>
            <person name="Ruckert-Reed C."/>
            <person name="Fedorenko V."/>
            <person name="Kalinowski J."/>
            <person name="Marinelli F."/>
        </authorList>
    </citation>
    <scope>NUCLEOTIDE SEQUENCE [LARGE SCALE GENOMIC DNA]</scope>
    <source>
        <strain evidence="3 4">NRRL 3884</strain>
    </source>
</reference>
<accession>A0ABY8WBJ1</accession>
<dbReference type="Proteomes" id="UP001240150">
    <property type="component" value="Chromosome"/>
</dbReference>
<dbReference type="InterPro" id="IPR032809">
    <property type="entry name" value="Put_HupE_UreJ"/>
</dbReference>
<organism evidence="3 4">
    <name type="scientific">Actinoplanes oblitus</name>
    <dbReference type="NCBI Taxonomy" id="3040509"/>
    <lineage>
        <taxon>Bacteria</taxon>
        <taxon>Bacillati</taxon>
        <taxon>Actinomycetota</taxon>
        <taxon>Actinomycetes</taxon>
        <taxon>Micromonosporales</taxon>
        <taxon>Micromonosporaceae</taxon>
        <taxon>Actinoplanes</taxon>
    </lineage>
</organism>
<keyword evidence="1" id="KW-1133">Transmembrane helix</keyword>
<keyword evidence="4" id="KW-1185">Reference proteome</keyword>
<name>A0ABY8WBJ1_9ACTN</name>
<evidence type="ECO:0000313" key="3">
    <source>
        <dbReference type="EMBL" id="WIM93764.1"/>
    </source>
</evidence>
<protein>
    <submittedName>
        <fullName evidence="3">HupE/UreJ family protein</fullName>
    </submittedName>
</protein>
<feature type="chain" id="PRO_5046487764" evidence="2">
    <location>
        <begin position="24"/>
        <end position="454"/>
    </location>
</feature>
<feature type="transmembrane region" description="Helical" evidence="1">
    <location>
        <begin position="386"/>
        <end position="403"/>
    </location>
</feature>
<feature type="transmembrane region" description="Helical" evidence="1">
    <location>
        <begin position="322"/>
        <end position="341"/>
    </location>
</feature>
<feature type="transmembrane region" description="Helical" evidence="1">
    <location>
        <begin position="423"/>
        <end position="445"/>
    </location>
</feature>
<dbReference type="RefSeq" id="WP_284914971.1">
    <property type="nucleotide sequence ID" value="NZ_CP126980.1"/>
</dbReference>
<keyword evidence="2" id="KW-0732">Signal</keyword>
<sequence length="454" mass="46585">MIRSLLTGTMLAALVFGASPAGADPMPDTVISLDVHPGSVVAELRIPAQDLTLASGIDLAAAPSPAPSASAVPAASASAAERVRVYLAAHFRPAAVDGRAWRVRIGKVAFGADAQRGSHRELTASATLTPPPGGDVRHFRLGYDAVIHQVVTHTILVSVRADWAAGRLAPSGAASPAAAAAGGRAEVGVIRVDPRTMTVPDLTVDLAAGSAWRGFLAMVRLGGQHILAGPDHLLFLLVLLLPAALRAHRGRWRGQIGPRRAARRIAAVTLAFTVGHSVALAASALGHARLPVPPIEAFIAASVLVSALHAIRPLFPDREALVACLFGLGHGMAFSVTLAEMRLSTGQLALSLLGFNLGIEAGQLLLVALALPALVLAVRLPIQPQVRVLGASGAALAAAGWLADRLGWPNPVGAAADRAGAHPVLLLIGLVLVTVAAAGWALLIARRQVTPKTV</sequence>
<dbReference type="EMBL" id="CP126980">
    <property type="protein sequence ID" value="WIM93764.1"/>
    <property type="molecule type" value="Genomic_DNA"/>
</dbReference>
<proteinExistence type="predicted"/>
<keyword evidence="1" id="KW-0472">Membrane</keyword>
<evidence type="ECO:0000256" key="2">
    <source>
        <dbReference type="SAM" id="SignalP"/>
    </source>
</evidence>
<feature type="transmembrane region" description="Helical" evidence="1">
    <location>
        <begin position="361"/>
        <end position="379"/>
    </location>
</feature>
<feature type="transmembrane region" description="Helical" evidence="1">
    <location>
        <begin position="297"/>
        <end position="315"/>
    </location>
</feature>
<gene>
    <name evidence="3" type="ORF">ACTOB_005750</name>
</gene>